<dbReference type="SUPFAM" id="SSF51735">
    <property type="entry name" value="NAD(P)-binding Rossmann-fold domains"/>
    <property type="match status" value="1"/>
</dbReference>
<dbReference type="InterPro" id="IPR036291">
    <property type="entry name" value="NAD(P)-bd_dom_sf"/>
</dbReference>
<organism evidence="2 3">
    <name type="scientific">Leucobacter chromiireducens subsp. chromiireducens</name>
    <dbReference type="NCBI Taxonomy" id="660067"/>
    <lineage>
        <taxon>Bacteria</taxon>
        <taxon>Bacillati</taxon>
        <taxon>Actinomycetota</taxon>
        <taxon>Actinomycetes</taxon>
        <taxon>Micrococcales</taxon>
        <taxon>Microbacteriaceae</taxon>
        <taxon>Leucobacter</taxon>
    </lineage>
</organism>
<accession>A0ABS1SNQ7</accession>
<dbReference type="EMBL" id="QYAD01000002">
    <property type="protein sequence ID" value="MBL3689817.1"/>
    <property type="molecule type" value="Genomic_DNA"/>
</dbReference>
<sequence>MNPSAHVIAITGGSRGIGAAVAQRLVRDGYGVLVGYHSDRAVAEQVVRELRDAGGTAEAQRVEITDPDSLEEFLEAAERMGELSGLVANAGAVGTVGPLTTLDPAAIRRDIDVNLLGPILSCRAAAPRLARTNGSIVLLGSAATTAGSPGTYVHYAAAKAAVATLAVGLSTELAHSGVRVNCVEPGTIWTEFHQDPDRPAKIAEVIPLGRAGQPHEIAGAVAWLLSPDAAYATGAVLRVAGGM</sequence>
<evidence type="ECO:0000313" key="2">
    <source>
        <dbReference type="EMBL" id="MBL3689817.1"/>
    </source>
</evidence>
<dbReference type="RefSeq" id="WP_202381861.1">
    <property type="nucleotide sequence ID" value="NZ_BAAAMA010000002.1"/>
</dbReference>
<name>A0ABS1SNQ7_9MICO</name>
<dbReference type="Pfam" id="PF13561">
    <property type="entry name" value="adh_short_C2"/>
    <property type="match status" value="1"/>
</dbReference>
<gene>
    <name evidence="2" type="ORF">D3226_07555</name>
</gene>
<protein>
    <submittedName>
        <fullName evidence="2">SDR family oxidoreductase</fullName>
    </submittedName>
</protein>
<reference evidence="2 3" key="1">
    <citation type="submission" date="2018-09" db="EMBL/GenBank/DDBJ databases">
        <title>Comparative genomics of Leucobacter spp.</title>
        <authorList>
            <person name="Reis A.C."/>
            <person name="Kolvenbach B.A."/>
            <person name="Corvini P.F.X."/>
            <person name="Nunes O.C."/>
        </authorList>
    </citation>
    <scope>NUCLEOTIDE SEQUENCE [LARGE SCALE GENOMIC DNA]</scope>
    <source>
        <strain evidence="2 3">L-1</strain>
    </source>
</reference>
<dbReference type="PANTHER" id="PTHR42760:SF40">
    <property type="entry name" value="3-OXOACYL-[ACYL-CARRIER-PROTEIN] REDUCTASE, CHLOROPLASTIC"/>
    <property type="match status" value="1"/>
</dbReference>
<comment type="similarity">
    <text evidence="1">Belongs to the short-chain dehydrogenases/reductases (SDR) family.</text>
</comment>
<dbReference type="CDD" id="cd05233">
    <property type="entry name" value="SDR_c"/>
    <property type="match status" value="1"/>
</dbReference>
<comment type="caution">
    <text evidence="2">The sequence shown here is derived from an EMBL/GenBank/DDBJ whole genome shotgun (WGS) entry which is preliminary data.</text>
</comment>
<proteinExistence type="inferred from homology"/>
<evidence type="ECO:0000313" key="3">
    <source>
        <dbReference type="Proteomes" id="UP001646141"/>
    </source>
</evidence>
<dbReference type="PROSITE" id="PS00061">
    <property type="entry name" value="ADH_SHORT"/>
    <property type="match status" value="1"/>
</dbReference>
<evidence type="ECO:0000256" key="1">
    <source>
        <dbReference type="ARBA" id="ARBA00006484"/>
    </source>
</evidence>
<keyword evidence="3" id="KW-1185">Reference proteome</keyword>
<dbReference type="InterPro" id="IPR002347">
    <property type="entry name" value="SDR_fam"/>
</dbReference>
<dbReference type="PANTHER" id="PTHR42760">
    <property type="entry name" value="SHORT-CHAIN DEHYDROGENASES/REDUCTASES FAMILY MEMBER"/>
    <property type="match status" value="1"/>
</dbReference>
<dbReference type="Gene3D" id="3.40.50.720">
    <property type="entry name" value="NAD(P)-binding Rossmann-like Domain"/>
    <property type="match status" value="1"/>
</dbReference>
<dbReference type="Proteomes" id="UP001646141">
    <property type="component" value="Unassembled WGS sequence"/>
</dbReference>
<dbReference type="PRINTS" id="PR00081">
    <property type="entry name" value="GDHRDH"/>
</dbReference>
<dbReference type="InterPro" id="IPR020904">
    <property type="entry name" value="Sc_DH/Rdtase_CS"/>
</dbReference>